<feature type="signal peptide" evidence="1">
    <location>
        <begin position="1"/>
        <end position="21"/>
    </location>
</feature>
<protein>
    <submittedName>
        <fullName evidence="2">Uncharacterized protein</fullName>
    </submittedName>
</protein>
<accession>W9YC10</accession>
<dbReference type="OrthoDB" id="4341326at2759"/>
<feature type="chain" id="PRO_5004932628" evidence="1">
    <location>
        <begin position="22"/>
        <end position="406"/>
    </location>
</feature>
<comment type="caution">
    <text evidence="2">The sequence shown here is derived from an EMBL/GenBank/DDBJ whole genome shotgun (WGS) entry which is preliminary data.</text>
</comment>
<dbReference type="GeneID" id="19167255"/>
<gene>
    <name evidence="2" type="ORF">A1O3_03126</name>
</gene>
<dbReference type="AlphaFoldDB" id="W9YC10"/>
<dbReference type="Proteomes" id="UP000019478">
    <property type="component" value="Unassembled WGS sequence"/>
</dbReference>
<evidence type="ECO:0000313" key="3">
    <source>
        <dbReference type="Proteomes" id="UP000019478"/>
    </source>
</evidence>
<sequence>MRYPILYQFLYLIEAFSLLWAVSGQQAAVFGNEVGPLQLDTEGPLVPDNYSQYHPLFNDYGFVIRGNTSDGQDFSLWMFMYRQTGSEEVILDADVYQIAFIHGHFSADEGERQQMHDTPFVNTGQNIEDYYDVGTLQSTGNASTVAYSIANTTLSYDGDTQTWRAYGTHAGVTVDITMTSVADEFLHAGSFANLAGCAANTTATNYNCSGIAGGIIHATATGTIAYNGTTTTLDQAYAVHERIIQARTVASRIQNAWGNGAYWLHAWGRHFSFWSFDADLGSYASGMLTIGNRTYVTSGANNPNVTRSQTDEWLDPKSHQLVGTAWRVSIATDLGLLESQVTGFGRLYYYWVRKGGLIITTQVIADAESTLTFKNGSVLHDHQFAFVEAFRTMYIATPLPWTIGED</sequence>
<keyword evidence="3" id="KW-1185">Reference proteome</keyword>
<dbReference type="RefSeq" id="XP_007731455.1">
    <property type="nucleotide sequence ID" value="XM_007733265.1"/>
</dbReference>
<keyword evidence="1" id="KW-0732">Signal</keyword>
<dbReference type="HOGENOM" id="CLU_709873_0_0_1"/>
<organism evidence="2 3">
    <name type="scientific">Capronia epimyces CBS 606.96</name>
    <dbReference type="NCBI Taxonomy" id="1182542"/>
    <lineage>
        <taxon>Eukaryota</taxon>
        <taxon>Fungi</taxon>
        <taxon>Dikarya</taxon>
        <taxon>Ascomycota</taxon>
        <taxon>Pezizomycotina</taxon>
        <taxon>Eurotiomycetes</taxon>
        <taxon>Chaetothyriomycetidae</taxon>
        <taxon>Chaetothyriales</taxon>
        <taxon>Herpotrichiellaceae</taxon>
        <taxon>Capronia</taxon>
    </lineage>
</organism>
<evidence type="ECO:0000313" key="2">
    <source>
        <dbReference type="EMBL" id="EXJ90058.1"/>
    </source>
</evidence>
<dbReference type="EMBL" id="AMGY01000002">
    <property type="protein sequence ID" value="EXJ90058.1"/>
    <property type="molecule type" value="Genomic_DNA"/>
</dbReference>
<reference evidence="2 3" key="1">
    <citation type="submission" date="2013-03" db="EMBL/GenBank/DDBJ databases">
        <title>The Genome Sequence of Capronia epimyces CBS 606.96.</title>
        <authorList>
            <consortium name="The Broad Institute Genomics Platform"/>
            <person name="Cuomo C."/>
            <person name="de Hoog S."/>
            <person name="Gorbushina A."/>
            <person name="Walker B."/>
            <person name="Young S.K."/>
            <person name="Zeng Q."/>
            <person name="Gargeya S."/>
            <person name="Fitzgerald M."/>
            <person name="Haas B."/>
            <person name="Abouelleil A."/>
            <person name="Allen A.W."/>
            <person name="Alvarado L."/>
            <person name="Arachchi H.M."/>
            <person name="Berlin A.M."/>
            <person name="Chapman S.B."/>
            <person name="Gainer-Dewar J."/>
            <person name="Goldberg J."/>
            <person name="Griggs A."/>
            <person name="Gujja S."/>
            <person name="Hansen M."/>
            <person name="Howarth C."/>
            <person name="Imamovic A."/>
            <person name="Ireland A."/>
            <person name="Larimer J."/>
            <person name="McCowan C."/>
            <person name="Murphy C."/>
            <person name="Pearson M."/>
            <person name="Poon T.W."/>
            <person name="Priest M."/>
            <person name="Roberts A."/>
            <person name="Saif S."/>
            <person name="Shea T."/>
            <person name="Sisk P."/>
            <person name="Sykes S."/>
            <person name="Wortman J."/>
            <person name="Nusbaum C."/>
            <person name="Birren B."/>
        </authorList>
    </citation>
    <scope>NUCLEOTIDE SEQUENCE [LARGE SCALE GENOMIC DNA]</scope>
    <source>
        <strain evidence="2 3">CBS 606.96</strain>
    </source>
</reference>
<proteinExistence type="predicted"/>
<evidence type="ECO:0000256" key="1">
    <source>
        <dbReference type="SAM" id="SignalP"/>
    </source>
</evidence>
<name>W9YC10_9EURO</name>